<reference evidence="3" key="1">
    <citation type="submission" date="2023-08" db="EMBL/GenBank/DDBJ databases">
        <title>Emergence of clinically-relevant ST2 carbapenem-resistant Acinetobacter baumannii strains in hospital sewages in Zhejiang, East of China.</title>
        <authorList>
            <person name="Kaichao C."/>
            <person name="Zhang R."/>
        </authorList>
    </citation>
    <scope>NUCLEOTIDE SEQUENCE</scope>
    <source>
        <strain evidence="3">M-RB-37</strain>
    </source>
</reference>
<gene>
    <name evidence="3" type="ORF">RFH47_02030</name>
</gene>
<dbReference type="EMBL" id="JAVIDL010000003">
    <property type="protein sequence ID" value="MDQ8934523.1"/>
    <property type="molecule type" value="Genomic_DNA"/>
</dbReference>
<evidence type="ECO:0000313" key="3">
    <source>
        <dbReference type="EMBL" id="MDQ8934523.1"/>
    </source>
</evidence>
<sequence>SGLGIRAWQCMECGTFHDRDINSALNILLTKQCFSGHKRLAVGITPHLRG</sequence>
<dbReference type="RefSeq" id="WP_308980843.1">
    <property type="nucleotide sequence ID" value="NZ_JAVIDL010000003.1"/>
</dbReference>
<keyword evidence="1" id="KW-0238">DNA-binding</keyword>
<evidence type="ECO:0000313" key="4">
    <source>
        <dbReference type="Proteomes" id="UP001243844"/>
    </source>
</evidence>
<feature type="non-terminal residue" evidence="3">
    <location>
        <position position="1"/>
    </location>
</feature>
<protein>
    <submittedName>
        <fullName evidence="3">Zinc ribbon domain-containing protein</fullName>
    </submittedName>
</protein>
<evidence type="ECO:0000256" key="1">
    <source>
        <dbReference type="ARBA" id="ARBA00023125"/>
    </source>
</evidence>
<dbReference type="InterPro" id="IPR010095">
    <property type="entry name" value="Cas12f1-like_TNB"/>
</dbReference>
<proteinExistence type="predicted"/>
<dbReference type="Proteomes" id="UP001243844">
    <property type="component" value="Unassembled WGS sequence"/>
</dbReference>
<dbReference type="Pfam" id="PF07282">
    <property type="entry name" value="Cas12f1-like_TNB"/>
    <property type="match status" value="1"/>
</dbReference>
<comment type="caution">
    <text evidence="3">The sequence shown here is derived from an EMBL/GenBank/DDBJ whole genome shotgun (WGS) entry which is preliminary data.</text>
</comment>
<name>A0AAW8J4D0_9GAMM</name>
<accession>A0AAW8J4D0</accession>
<organism evidence="3 4">
    <name type="scientific">Acinetobacter rudis</name>
    <dbReference type="NCBI Taxonomy" id="632955"/>
    <lineage>
        <taxon>Bacteria</taxon>
        <taxon>Pseudomonadati</taxon>
        <taxon>Pseudomonadota</taxon>
        <taxon>Gammaproteobacteria</taxon>
        <taxon>Moraxellales</taxon>
        <taxon>Moraxellaceae</taxon>
        <taxon>Acinetobacter</taxon>
    </lineage>
</organism>
<dbReference type="AlphaFoldDB" id="A0AAW8J4D0"/>
<evidence type="ECO:0000259" key="2">
    <source>
        <dbReference type="Pfam" id="PF07282"/>
    </source>
</evidence>
<dbReference type="GO" id="GO:0003677">
    <property type="term" value="F:DNA binding"/>
    <property type="evidence" value="ECO:0007669"/>
    <property type="project" value="UniProtKB-KW"/>
</dbReference>
<feature type="domain" description="Cas12f1-like TNB" evidence="2">
    <location>
        <begin position="6"/>
        <end position="27"/>
    </location>
</feature>